<protein>
    <recommendedName>
        <fullName evidence="1">Protein AF-9 homolog</fullName>
    </recommendedName>
</protein>
<evidence type="ECO:0000256" key="4">
    <source>
        <dbReference type="ARBA" id="ARBA00023242"/>
    </source>
</evidence>
<evidence type="ECO:0000256" key="6">
    <source>
        <dbReference type="SAM" id="MobiDB-lite"/>
    </source>
</evidence>
<accession>A0A1E3PKA2</accession>
<feature type="non-terminal residue" evidence="8">
    <location>
        <position position="1"/>
    </location>
</feature>
<dbReference type="EMBL" id="KV454409">
    <property type="protein sequence ID" value="ODQ65845.1"/>
    <property type="molecule type" value="Genomic_DNA"/>
</dbReference>
<dbReference type="PANTHER" id="PTHR47573">
    <property type="entry name" value="PROTEIN AF-9 HOMOLOG"/>
    <property type="match status" value="1"/>
</dbReference>
<dbReference type="STRING" id="857566.A0A1E3PKA2"/>
<dbReference type="AlphaFoldDB" id="A0A1E3PKA2"/>
<evidence type="ECO:0000256" key="2">
    <source>
        <dbReference type="ARBA" id="ARBA00023015"/>
    </source>
</evidence>
<dbReference type="GO" id="GO:0035267">
    <property type="term" value="C:NuA4 histone acetyltransferase complex"/>
    <property type="evidence" value="ECO:0007669"/>
    <property type="project" value="EnsemblFungi"/>
</dbReference>
<comment type="subcellular location">
    <subcellularLocation>
        <location evidence="5">Nucleus</location>
    </subcellularLocation>
</comment>
<feature type="domain" description="YEATS" evidence="7">
    <location>
        <begin position="1"/>
        <end position="167"/>
    </location>
</feature>
<name>A0A1E3PKA2_9ASCO</name>
<feature type="region of interest" description="Disordered" evidence="6">
    <location>
        <begin position="119"/>
        <end position="140"/>
    </location>
</feature>
<feature type="non-terminal residue" evidence="8">
    <location>
        <position position="220"/>
    </location>
</feature>
<proteinExistence type="predicted"/>
<evidence type="ECO:0000256" key="3">
    <source>
        <dbReference type="ARBA" id="ARBA00023163"/>
    </source>
</evidence>
<keyword evidence="3" id="KW-0804">Transcription</keyword>
<dbReference type="Gene3D" id="2.60.40.1970">
    <property type="entry name" value="YEATS domain"/>
    <property type="match status" value="1"/>
</dbReference>
<dbReference type="PROSITE" id="PS51037">
    <property type="entry name" value="YEATS"/>
    <property type="match status" value="1"/>
</dbReference>
<sequence>QNIAVSRPIIYGNTATPLTAELRQQFPNASPDHTHSWTIFVRSPTPDDDITYLIKKVVFKLHDTYANSSRTVEGPGPFEITETGWGEFEIAIRIYFAPETNEKHVQLYHHLKLHPYATPGNTIDDKDDKGDQENKDENDELPIESYVYDELVFNEPTEAMFETLTSRPGAVLPAKKTPNHVYSVQTESEELERLSAGLEAVYQQVQKTKELIFSLEREKA</sequence>
<evidence type="ECO:0000313" key="9">
    <source>
        <dbReference type="Proteomes" id="UP000095009"/>
    </source>
</evidence>
<dbReference type="GO" id="GO:0006355">
    <property type="term" value="P:regulation of DNA-templated transcription"/>
    <property type="evidence" value="ECO:0007669"/>
    <property type="project" value="InterPro"/>
</dbReference>
<dbReference type="GO" id="GO:0000812">
    <property type="term" value="C:Swr1 complex"/>
    <property type="evidence" value="ECO:0007669"/>
    <property type="project" value="EnsemblFungi"/>
</dbReference>
<dbReference type="InterPro" id="IPR055129">
    <property type="entry name" value="YEATS_dom"/>
</dbReference>
<dbReference type="GO" id="GO:0031509">
    <property type="term" value="P:subtelomeric heterochromatin formation"/>
    <property type="evidence" value="ECO:0007669"/>
    <property type="project" value="EnsemblFungi"/>
</dbReference>
<dbReference type="InterPro" id="IPR038704">
    <property type="entry name" value="YEAST_sf"/>
</dbReference>
<dbReference type="GO" id="GO:0000781">
    <property type="term" value="C:chromosome, telomeric region"/>
    <property type="evidence" value="ECO:0007669"/>
    <property type="project" value="GOC"/>
</dbReference>
<evidence type="ECO:0000256" key="1">
    <source>
        <dbReference type="ARBA" id="ARBA00022408"/>
    </source>
</evidence>
<dbReference type="PANTHER" id="PTHR47573:SF1">
    <property type="entry name" value="PROTEIN AF-9 HOMOLOG"/>
    <property type="match status" value="1"/>
</dbReference>
<keyword evidence="2" id="KW-0805">Transcription regulation</keyword>
<evidence type="ECO:0000259" key="7">
    <source>
        <dbReference type="PROSITE" id="PS51037"/>
    </source>
</evidence>
<dbReference type="CDD" id="cd16908">
    <property type="entry name" value="YEATS_Yaf9_like"/>
    <property type="match status" value="1"/>
</dbReference>
<dbReference type="Proteomes" id="UP000095009">
    <property type="component" value="Unassembled WGS sequence"/>
</dbReference>
<reference evidence="8 9" key="1">
    <citation type="journal article" date="2016" name="Proc. Natl. Acad. Sci. U.S.A.">
        <title>Comparative genomics of biotechnologically important yeasts.</title>
        <authorList>
            <person name="Riley R."/>
            <person name="Haridas S."/>
            <person name="Wolfe K.H."/>
            <person name="Lopes M.R."/>
            <person name="Hittinger C.T."/>
            <person name="Goeker M."/>
            <person name="Salamov A.A."/>
            <person name="Wisecaver J.H."/>
            <person name="Long T.M."/>
            <person name="Calvey C.H."/>
            <person name="Aerts A.L."/>
            <person name="Barry K.W."/>
            <person name="Choi C."/>
            <person name="Clum A."/>
            <person name="Coughlan A.Y."/>
            <person name="Deshpande S."/>
            <person name="Douglass A.P."/>
            <person name="Hanson S.J."/>
            <person name="Klenk H.-P."/>
            <person name="LaButti K.M."/>
            <person name="Lapidus A."/>
            <person name="Lindquist E.A."/>
            <person name="Lipzen A.M."/>
            <person name="Meier-Kolthoff J.P."/>
            <person name="Ohm R.A."/>
            <person name="Otillar R.P."/>
            <person name="Pangilinan J.L."/>
            <person name="Peng Y."/>
            <person name="Rokas A."/>
            <person name="Rosa C.A."/>
            <person name="Scheuner C."/>
            <person name="Sibirny A.A."/>
            <person name="Slot J.C."/>
            <person name="Stielow J.B."/>
            <person name="Sun H."/>
            <person name="Kurtzman C.P."/>
            <person name="Blackwell M."/>
            <person name="Grigoriev I.V."/>
            <person name="Jeffries T.W."/>
        </authorList>
    </citation>
    <scope>NUCLEOTIDE SEQUENCE [LARGE SCALE GENOMIC DNA]</scope>
    <source>
        <strain evidence="8 9">DSM 6958</strain>
    </source>
</reference>
<dbReference type="OrthoDB" id="16041at2759"/>
<evidence type="ECO:0000313" key="8">
    <source>
        <dbReference type="EMBL" id="ODQ65845.1"/>
    </source>
</evidence>
<dbReference type="GO" id="GO:0006281">
    <property type="term" value="P:DNA repair"/>
    <property type="evidence" value="ECO:0007669"/>
    <property type="project" value="EnsemblFungi"/>
</dbReference>
<keyword evidence="9" id="KW-1185">Reference proteome</keyword>
<dbReference type="Pfam" id="PF03366">
    <property type="entry name" value="YEATS"/>
    <property type="match status" value="1"/>
</dbReference>
<organism evidence="8 9">
    <name type="scientific">Nadsonia fulvescens var. elongata DSM 6958</name>
    <dbReference type="NCBI Taxonomy" id="857566"/>
    <lineage>
        <taxon>Eukaryota</taxon>
        <taxon>Fungi</taxon>
        <taxon>Dikarya</taxon>
        <taxon>Ascomycota</taxon>
        <taxon>Saccharomycotina</taxon>
        <taxon>Dipodascomycetes</taxon>
        <taxon>Dipodascales</taxon>
        <taxon>Dipodascales incertae sedis</taxon>
        <taxon>Nadsonia</taxon>
    </lineage>
</organism>
<dbReference type="InterPro" id="IPR005033">
    <property type="entry name" value="YEATS"/>
</dbReference>
<gene>
    <name evidence="8" type="ORF">NADFUDRAFT_12887</name>
</gene>
<keyword evidence="4 5" id="KW-0539">Nucleus</keyword>
<evidence type="ECO:0000256" key="5">
    <source>
        <dbReference type="PROSITE-ProRule" id="PRU00376"/>
    </source>
</evidence>
<feature type="compositionally biased region" description="Basic and acidic residues" evidence="6">
    <location>
        <begin position="123"/>
        <end position="135"/>
    </location>
</feature>